<keyword evidence="3" id="KW-1185">Reference proteome</keyword>
<evidence type="ECO:0000256" key="1">
    <source>
        <dbReference type="SAM" id="Phobius"/>
    </source>
</evidence>
<keyword evidence="1" id="KW-1133">Transmembrane helix</keyword>
<accession>A0AAN4ZFN5</accession>
<feature type="non-terminal residue" evidence="2">
    <location>
        <position position="1"/>
    </location>
</feature>
<keyword evidence="1" id="KW-0472">Membrane</keyword>
<proteinExistence type="predicted"/>
<protein>
    <submittedName>
        <fullName evidence="2">Uncharacterized protein</fullName>
    </submittedName>
</protein>
<dbReference type="PANTHER" id="PTHR34851:SF5">
    <property type="entry name" value="MARVEL DOMAIN-CONTAINING PROTEIN"/>
    <property type="match status" value="1"/>
</dbReference>
<dbReference type="Proteomes" id="UP001328107">
    <property type="component" value="Unassembled WGS sequence"/>
</dbReference>
<feature type="transmembrane region" description="Helical" evidence="1">
    <location>
        <begin position="89"/>
        <end position="114"/>
    </location>
</feature>
<dbReference type="EMBL" id="BTRK01000002">
    <property type="protein sequence ID" value="GMR36820.1"/>
    <property type="molecule type" value="Genomic_DNA"/>
</dbReference>
<dbReference type="AlphaFoldDB" id="A0AAN4ZFN5"/>
<evidence type="ECO:0000313" key="3">
    <source>
        <dbReference type="Proteomes" id="UP001328107"/>
    </source>
</evidence>
<sequence>PRMVYFELEFDERDPLYKCCCGVVHVRTGARVLSVLNVLMSALMIIQLFFFPYNWLWSIMEFFYATASVTSSTLMFIATFTFRPRLVIGYLVTQFTIMVFYVLLFATCMVSIVFPDSVGKFIVVHMFQMTFLEDQLSGLNEQTAKSEVILLCFSFSCFLFITIMWVVFLLRVSFQCYNYLLDVRDARQGVSRLPPLRLEADTRGVFLVGLEH</sequence>
<feature type="transmembrane region" description="Helical" evidence="1">
    <location>
        <begin position="35"/>
        <end position="56"/>
    </location>
</feature>
<feature type="transmembrane region" description="Helical" evidence="1">
    <location>
        <begin position="62"/>
        <end position="82"/>
    </location>
</feature>
<gene>
    <name evidence="2" type="ORF">PMAYCL1PPCAC_07015</name>
</gene>
<organism evidence="2 3">
    <name type="scientific">Pristionchus mayeri</name>
    <dbReference type="NCBI Taxonomy" id="1317129"/>
    <lineage>
        <taxon>Eukaryota</taxon>
        <taxon>Metazoa</taxon>
        <taxon>Ecdysozoa</taxon>
        <taxon>Nematoda</taxon>
        <taxon>Chromadorea</taxon>
        <taxon>Rhabditida</taxon>
        <taxon>Rhabditina</taxon>
        <taxon>Diplogasteromorpha</taxon>
        <taxon>Diplogasteroidea</taxon>
        <taxon>Neodiplogasteridae</taxon>
        <taxon>Pristionchus</taxon>
    </lineage>
</organism>
<reference evidence="3" key="1">
    <citation type="submission" date="2022-10" db="EMBL/GenBank/DDBJ databases">
        <title>Genome assembly of Pristionchus species.</title>
        <authorList>
            <person name="Yoshida K."/>
            <person name="Sommer R.J."/>
        </authorList>
    </citation>
    <scope>NUCLEOTIDE SEQUENCE [LARGE SCALE GENOMIC DNA]</scope>
    <source>
        <strain evidence="3">RS5460</strain>
    </source>
</reference>
<name>A0AAN4ZFN5_9BILA</name>
<comment type="caution">
    <text evidence="2">The sequence shown here is derived from an EMBL/GenBank/DDBJ whole genome shotgun (WGS) entry which is preliminary data.</text>
</comment>
<dbReference type="PANTHER" id="PTHR34851">
    <property type="entry name" value="PROTEIN CBG05235-RELATED"/>
    <property type="match status" value="1"/>
</dbReference>
<feature type="non-terminal residue" evidence="2">
    <location>
        <position position="212"/>
    </location>
</feature>
<keyword evidence="1" id="KW-0812">Transmembrane</keyword>
<evidence type="ECO:0000313" key="2">
    <source>
        <dbReference type="EMBL" id="GMR36820.1"/>
    </source>
</evidence>
<feature type="transmembrane region" description="Helical" evidence="1">
    <location>
        <begin position="148"/>
        <end position="170"/>
    </location>
</feature>